<accession>F2E4C0</accession>
<organism evidence="2">
    <name type="scientific">Hordeum vulgare subsp. vulgare</name>
    <name type="common">Domesticated barley</name>
    <dbReference type="NCBI Taxonomy" id="112509"/>
    <lineage>
        <taxon>Eukaryota</taxon>
        <taxon>Viridiplantae</taxon>
        <taxon>Streptophyta</taxon>
        <taxon>Embryophyta</taxon>
        <taxon>Tracheophyta</taxon>
        <taxon>Spermatophyta</taxon>
        <taxon>Magnoliopsida</taxon>
        <taxon>Liliopsida</taxon>
        <taxon>Poales</taxon>
        <taxon>Poaceae</taxon>
        <taxon>BOP clade</taxon>
        <taxon>Pooideae</taxon>
        <taxon>Triticodae</taxon>
        <taxon>Triticeae</taxon>
        <taxon>Hordeinae</taxon>
        <taxon>Hordeum</taxon>
    </lineage>
</organism>
<protein>
    <submittedName>
        <fullName evidence="2">Predicted protein</fullName>
    </submittedName>
</protein>
<name>F2E4C0_HORVV</name>
<sequence>MLKLRHRLTPGMDGPMPPANRPKHHCEPTSYNSRDKLEPGLQLHVLAASSPLHLPGNRPWPWCLHQEELVGWADRPLLGRIWTPVLVPKEPHDIPYLWLRLSASPQCCCVDDLTTEMLFRQFQFRQSSASVSDCEDPFDYIGSSSSRSHSSSKRDLSCRYM</sequence>
<dbReference type="AlphaFoldDB" id="F2E4C0"/>
<evidence type="ECO:0000256" key="1">
    <source>
        <dbReference type="SAM" id="MobiDB-lite"/>
    </source>
</evidence>
<proteinExistence type="evidence at transcript level"/>
<feature type="region of interest" description="Disordered" evidence="1">
    <location>
        <begin position="142"/>
        <end position="161"/>
    </location>
</feature>
<evidence type="ECO:0000313" key="2">
    <source>
        <dbReference type="EMBL" id="BAK02192.1"/>
    </source>
</evidence>
<reference evidence="2" key="1">
    <citation type="journal article" date="2011" name="Plant Physiol.">
        <title>Comprehensive sequence analysis of 24,783 barley full-length cDNAs derived from 12 clone libraries.</title>
        <authorList>
            <person name="Matsumoto T."/>
            <person name="Tanaka T."/>
            <person name="Sakai H."/>
            <person name="Amano N."/>
            <person name="Kanamori H."/>
            <person name="Kurita K."/>
            <person name="Kikuta A."/>
            <person name="Kamiya K."/>
            <person name="Yamamoto M."/>
            <person name="Ikawa H."/>
            <person name="Fujii N."/>
            <person name="Hori K."/>
            <person name="Itoh T."/>
            <person name="Sato K."/>
        </authorList>
    </citation>
    <scope>NUCLEOTIDE SEQUENCE</scope>
    <source>
        <tissue evidence="2">Shoot and root</tissue>
    </source>
</reference>
<feature type="region of interest" description="Disordered" evidence="1">
    <location>
        <begin position="1"/>
        <end position="31"/>
    </location>
</feature>
<dbReference type="EMBL" id="AK370994">
    <property type="protein sequence ID" value="BAK02192.1"/>
    <property type="molecule type" value="mRNA"/>
</dbReference>
<feature type="compositionally biased region" description="Basic and acidic residues" evidence="1">
    <location>
        <begin position="152"/>
        <end position="161"/>
    </location>
</feature>